<evidence type="ECO:0000313" key="2">
    <source>
        <dbReference type="EMBL" id="KDO72014.1"/>
    </source>
</evidence>
<gene>
    <name evidence="2" type="ORF">CISIN_1g0312911mg</name>
</gene>
<organism evidence="2 3">
    <name type="scientific">Citrus sinensis</name>
    <name type="common">Sweet orange</name>
    <name type="synonym">Citrus aurantium var. sinensis</name>
    <dbReference type="NCBI Taxonomy" id="2711"/>
    <lineage>
        <taxon>Eukaryota</taxon>
        <taxon>Viridiplantae</taxon>
        <taxon>Streptophyta</taxon>
        <taxon>Embryophyta</taxon>
        <taxon>Tracheophyta</taxon>
        <taxon>Spermatophyta</taxon>
        <taxon>Magnoliopsida</taxon>
        <taxon>eudicotyledons</taxon>
        <taxon>Gunneridae</taxon>
        <taxon>Pentapetalae</taxon>
        <taxon>rosids</taxon>
        <taxon>malvids</taxon>
        <taxon>Sapindales</taxon>
        <taxon>Rutaceae</taxon>
        <taxon>Aurantioideae</taxon>
        <taxon>Citrus</taxon>
    </lineage>
</organism>
<dbReference type="EMBL" id="KK784888">
    <property type="protein sequence ID" value="KDO72012.1"/>
    <property type="molecule type" value="Genomic_DNA"/>
</dbReference>
<dbReference type="EMBL" id="KK784888">
    <property type="protein sequence ID" value="KDO72014.1"/>
    <property type="molecule type" value="Genomic_DNA"/>
</dbReference>
<feature type="compositionally biased region" description="Polar residues" evidence="1">
    <location>
        <begin position="20"/>
        <end position="33"/>
    </location>
</feature>
<evidence type="ECO:0000313" key="3">
    <source>
        <dbReference type="Proteomes" id="UP000027120"/>
    </source>
</evidence>
<evidence type="ECO:0000256" key="1">
    <source>
        <dbReference type="SAM" id="MobiDB-lite"/>
    </source>
</evidence>
<name>A0A067FX83_CITSI</name>
<dbReference type="GO" id="GO:0000045">
    <property type="term" value="P:autophagosome assembly"/>
    <property type="evidence" value="ECO:0000318"/>
    <property type="project" value="GO_Central"/>
</dbReference>
<feature type="region of interest" description="Disordered" evidence="1">
    <location>
        <begin position="1"/>
        <end position="33"/>
    </location>
</feature>
<dbReference type="EMBL" id="KK784888">
    <property type="protein sequence ID" value="KDO72013.1"/>
    <property type="molecule type" value="Genomic_DNA"/>
</dbReference>
<dbReference type="GO" id="GO:0072546">
    <property type="term" value="C:EMC complex"/>
    <property type="evidence" value="ECO:0000318"/>
    <property type="project" value="GO_Central"/>
</dbReference>
<dbReference type="Proteomes" id="UP000027120">
    <property type="component" value="Unassembled WGS sequence"/>
</dbReference>
<keyword evidence="3" id="KW-1185">Reference proteome</keyword>
<reference evidence="2 3" key="1">
    <citation type="submission" date="2014-04" db="EMBL/GenBank/DDBJ databases">
        <authorList>
            <consortium name="International Citrus Genome Consortium"/>
            <person name="Gmitter F."/>
            <person name="Chen C."/>
            <person name="Farmerie W."/>
            <person name="Harkins T."/>
            <person name="Desany B."/>
            <person name="Mohiuddin M."/>
            <person name="Kodira C."/>
            <person name="Borodovsky M."/>
            <person name="Lomsadze A."/>
            <person name="Burns P."/>
            <person name="Jenkins J."/>
            <person name="Prochnik S."/>
            <person name="Shu S."/>
            <person name="Chapman J."/>
            <person name="Pitluck S."/>
            <person name="Schmutz J."/>
            <person name="Rokhsar D."/>
        </authorList>
    </citation>
    <scope>NUCLEOTIDE SEQUENCE</scope>
</reference>
<proteinExistence type="predicted"/>
<sequence>MSTNQRRLNKNTTNNKNKDSSLINSQQQSVESNSCSPISWVEDMATHSDSVAGKKSNDVSNDLQIFNAENLQSNMKVIYYRFVLFRVRDGKLSDYVFCYGNEECEICVYLVRDGRRG</sequence>
<protein>
    <submittedName>
        <fullName evidence="2">Uncharacterized protein</fullName>
    </submittedName>
</protein>
<dbReference type="AlphaFoldDB" id="A0A067FX83"/>
<accession>A0A067FX83</accession>
<dbReference type="STRING" id="2711.A0A067FX83"/>